<dbReference type="Proteomes" id="UP000199695">
    <property type="component" value="Unassembled WGS sequence"/>
</dbReference>
<keyword evidence="3" id="KW-1185">Reference proteome</keyword>
<protein>
    <recommendedName>
        <fullName evidence="4">Tetratricopeptide repeat-containing protein</fullName>
    </recommendedName>
</protein>
<dbReference type="SUPFAM" id="SSF48452">
    <property type="entry name" value="TPR-like"/>
    <property type="match status" value="1"/>
</dbReference>
<evidence type="ECO:0000313" key="3">
    <source>
        <dbReference type="Proteomes" id="UP000199695"/>
    </source>
</evidence>
<feature type="repeat" description="TPR" evidence="1">
    <location>
        <begin position="75"/>
        <end position="108"/>
    </location>
</feature>
<sequence length="234" mass="26653">MQQPDLLNELKNTAWELVGYRLPKETFNDFSHPNNRLLIGVTCLRAGYADVAYQLFDSVAGEGPKENPNHHFAYVRSLVEMAEIDAERGQFERAEELMKEALKEYPESMGYMMSRVHLEVYLAYYQYHAGKKEAAHAYIQSICEREKERFAGMPRHDAVSLVGPGLCYAIHQWALFYAVEGDWARAVDKFKEMLPYAAASDAAGIQEADALLADGDAEQAFYRYVEAVRYKDGE</sequence>
<evidence type="ECO:0000256" key="1">
    <source>
        <dbReference type="PROSITE-ProRule" id="PRU00339"/>
    </source>
</evidence>
<dbReference type="RefSeq" id="WP_089972465.1">
    <property type="nucleotide sequence ID" value="NZ_FOCQ01000019.1"/>
</dbReference>
<name>A0A1H8ITS2_9BACL</name>
<dbReference type="AlphaFoldDB" id="A0A1H8ITS2"/>
<proteinExistence type="predicted"/>
<evidence type="ECO:0008006" key="4">
    <source>
        <dbReference type="Google" id="ProtNLM"/>
    </source>
</evidence>
<dbReference type="EMBL" id="FOCQ01000019">
    <property type="protein sequence ID" value="SEN71088.1"/>
    <property type="molecule type" value="Genomic_DNA"/>
</dbReference>
<dbReference type="Gene3D" id="1.25.40.10">
    <property type="entry name" value="Tetratricopeptide repeat domain"/>
    <property type="match status" value="1"/>
</dbReference>
<keyword evidence="1" id="KW-0802">TPR repeat</keyword>
<dbReference type="PROSITE" id="PS50005">
    <property type="entry name" value="TPR"/>
    <property type="match status" value="1"/>
</dbReference>
<reference evidence="2 3" key="1">
    <citation type="submission" date="2016-10" db="EMBL/GenBank/DDBJ databases">
        <authorList>
            <person name="de Groot N.N."/>
        </authorList>
    </citation>
    <scope>NUCLEOTIDE SEQUENCE [LARGE SCALE GENOMIC DNA]</scope>
    <source>
        <strain evidence="2 3">DSM 46701</strain>
    </source>
</reference>
<dbReference type="STRING" id="1173111.SAMN05444955_11914"/>
<dbReference type="OrthoDB" id="2987756at2"/>
<evidence type="ECO:0000313" key="2">
    <source>
        <dbReference type="EMBL" id="SEN71088.1"/>
    </source>
</evidence>
<organism evidence="2 3">
    <name type="scientific">Lihuaxuella thermophila</name>
    <dbReference type="NCBI Taxonomy" id="1173111"/>
    <lineage>
        <taxon>Bacteria</taxon>
        <taxon>Bacillati</taxon>
        <taxon>Bacillota</taxon>
        <taxon>Bacilli</taxon>
        <taxon>Bacillales</taxon>
        <taxon>Thermoactinomycetaceae</taxon>
        <taxon>Lihuaxuella</taxon>
    </lineage>
</organism>
<dbReference type="InterPro" id="IPR011990">
    <property type="entry name" value="TPR-like_helical_dom_sf"/>
</dbReference>
<accession>A0A1H8ITS2</accession>
<dbReference type="InterPro" id="IPR019734">
    <property type="entry name" value="TPR_rpt"/>
</dbReference>
<gene>
    <name evidence="2" type="ORF">SAMN05444955_11914</name>
</gene>